<reference evidence="8" key="1">
    <citation type="submission" date="2021-01" db="EMBL/GenBank/DDBJ databases">
        <authorList>
            <person name="Corre E."/>
            <person name="Pelletier E."/>
            <person name="Niang G."/>
            <person name="Scheremetjew M."/>
            <person name="Finn R."/>
            <person name="Kale V."/>
            <person name="Holt S."/>
            <person name="Cochrane G."/>
            <person name="Meng A."/>
            <person name="Brown T."/>
            <person name="Cohen L."/>
        </authorList>
    </citation>
    <scope>NUCLEOTIDE SEQUENCE</scope>
    <source>
        <strain evidence="8">CCMP494</strain>
    </source>
</reference>
<feature type="chain" id="PRO_5031594488" description="Purple acid phosphatase" evidence="4">
    <location>
        <begin position="23"/>
        <end position="568"/>
    </location>
</feature>
<dbReference type="EMBL" id="HBEV01004777">
    <property type="protein sequence ID" value="CAD8582564.1"/>
    <property type="molecule type" value="Transcribed_RNA"/>
</dbReference>
<dbReference type="SUPFAM" id="SSF49363">
    <property type="entry name" value="Purple acid phosphatase, N-terminal domain"/>
    <property type="match status" value="1"/>
</dbReference>
<accession>A0A7S0KI90</accession>
<sequence length="568" mass="63638">MCRAFAWLTILLTLALASTASAGTSHDPKGVHLSFGASDTTMVMTWTTRKETETNVRYGPSDPGGATPADLSINAIGDARKFVDYGSTSSVRYVHVATLEGLTPGQRYEYQVGDAKLDRWSKVFWFNAKRTAEQYAEGPPLRIIALCDIGFKESDSVVELLTQEVHGEQPPDALVQCGDFAYDLDDENGGVGDKFMKAMEPIAAYVPWMTSAGNHEASHNFTHYRERFTMPDRSKTDNHYYSVDVGPVHIVAYNTEALFWPAYFGVEHIQRMYEWMEADLASVDRMRTPWVVVHGHRPMYCPEYRELEADELASGERKPLGEYSEVEDEDAVTIGGLRRGYRKFLRGTLGKKKKKWKGGMCPWEQESSRKGVPSFCEALDGTSCAFNENAAFLQSGKDARDGVGHALRFPIEDLFYKYGVDLAFYGHEHEYWRTFPVYDEKVVNGTDVTLDRYFEPRGTVHVTTGAGGNINMDRGDDPPSRGTCDMIKDNSPWCAFQSGVDHGGDRSQEFAYGVVTFESGSKMTWEHFSALDDGKRIDLWSIETSSHGPFARRTYSDNLSDATLIATE</sequence>
<dbReference type="GO" id="GO:0046872">
    <property type="term" value="F:metal ion binding"/>
    <property type="evidence" value="ECO:0007669"/>
    <property type="project" value="InterPro"/>
</dbReference>
<keyword evidence="2 4" id="KW-0732">Signal</keyword>
<feature type="signal peptide" evidence="4">
    <location>
        <begin position="1"/>
        <end position="22"/>
    </location>
</feature>
<dbReference type="InterPro" id="IPR004843">
    <property type="entry name" value="Calcineurin-like_PHP"/>
</dbReference>
<feature type="domain" description="Calcineurin-like phosphoesterase" evidence="5">
    <location>
        <begin position="142"/>
        <end position="307"/>
    </location>
</feature>
<keyword evidence="3" id="KW-0325">Glycoprotein</keyword>
<dbReference type="Pfam" id="PF16656">
    <property type="entry name" value="Pur_ac_phosph_N"/>
    <property type="match status" value="1"/>
</dbReference>
<comment type="similarity">
    <text evidence="1 4">Belongs to the metallophosphoesterase superfamily. Purple acid phosphatase family.</text>
</comment>
<evidence type="ECO:0000256" key="4">
    <source>
        <dbReference type="RuleBase" id="RU361203"/>
    </source>
</evidence>
<dbReference type="Pfam" id="PF14008">
    <property type="entry name" value="Metallophos_C"/>
    <property type="match status" value="1"/>
</dbReference>
<proteinExistence type="inferred from homology"/>
<organism evidence="8">
    <name type="scientific">Micromonas pusilla</name>
    <name type="common">Picoplanktonic green alga</name>
    <name type="synonym">Chromulina pusilla</name>
    <dbReference type="NCBI Taxonomy" id="38833"/>
    <lineage>
        <taxon>Eukaryota</taxon>
        <taxon>Viridiplantae</taxon>
        <taxon>Chlorophyta</taxon>
        <taxon>Mamiellophyceae</taxon>
        <taxon>Mamiellales</taxon>
        <taxon>Mamiellaceae</taxon>
        <taxon>Micromonas</taxon>
    </lineage>
</organism>
<evidence type="ECO:0000259" key="7">
    <source>
        <dbReference type="Pfam" id="PF16656"/>
    </source>
</evidence>
<evidence type="ECO:0000313" key="8">
    <source>
        <dbReference type="EMBL" id="CAD8582564.1"/>
    </source>
</evidence>
<dbReference type="InterPro" id="IPR008963">
    <property type="entry name" value="Purple_acid_Pase-like_N"/>
</dbReference>
<dbReference type="CDD" id="cd00839">
    <property type="entry name" value="MPP_PAPs"/>
    <property type="match status" value="1"/>
</dbReference>
<comment type="catalytic activity">
    <reaction evidence="4">
        <text>a phosphate monoester + H2O = an alcohol + phosphate</text>
        <dbReference type="Rhea" id="RHEA:15017"/>
        <dbReference type="ChEBI" id="CHEBI:15377"/>
        <dbReference type="ChEBI" id="CHEBI:30879"/>
        <dbReference type="ChEBI" id="CHEBI:43474"/>
        <dbReference type="ChEBI" id="CHEBI:67140"/>
        <dbReference type="EC" id="3.1.3.2"/>
    </reaction>
</comment>
<dbReference type="Gene3D" id="3.60.21.10">
    <property type="match status" value="2"/>
</dbReference>
<evidence type="ECO:0000256" key="2">
    <source>
        <dbReference type="ARBA" id="ARBA00022729"/>
    </source>
</evidence>
<feature type="domain" description="Purple acid phosphatase N-terminal" evidence="7">
    <location>
        <begin position="28"/>
        <end position="127"/>
    </location>
</feature>
<dbReference type="PANTHER" id="PTHR45867">
    <property type="entry name" value="PURPLE ACID PHOSPHATASE"/>
    <property type="match status" value="1"/>
</dbReference>
<dbReference type="InterPro" id="IPR041792">
    <property type="entry name" value="MPP_PAP"/>
</dbReference>
<keyword evidence="4" id="KW-0378">Hydrolase</keyword>
<dbReference type="EC" id="3.1.3.2" evidence="4"/>
<evidence type="ECO:0000259" key="6">
    <source>
        <dbReference type="Pfam" id="PF14008"/>
    </source>
</evidence>
<dbReference type="GO" id="GO:0003993">
    <property type="term" value="F:acid phosphatase activity"/>
    <property type="evidence" value="ECO:0007669"/>
    <property type="project" value="UniProtKB-EC"/>
</dbReference>
<gene>
    <name evidence="8" type="ORF">MSP1404_LOCUS3636</name>
</gene>
<dbReference type="Gene3D" id="2.60.40.380">
    <property type="entry name" value="Purple acid phosphatase-like, N-terminal"/>
    <property type="match status" value="1"/>
</dbReference>
<dbReference type="SUPFAM" id="SSF56300">
    <property type="entry name" value="Metallo-dependent phosphatases"/>
    <property type="match status" value="1"/>
</dbReference>
<name>A0A7S0KI90_MICPS</name>
<evidence type="ECO:0000256" key="1">
    <source>
        <dbReference type="ARBA" id="ARBA00008723"/>
    </source>
</evidence>
<evidence type="ECO:0000259" key="5">
    <source>
        <dbReference type="Pfam" id="PF00149"/>
    </source>
</evidence>
<dbReference type="Pfam" id="PF00149">
    <property type="entry name" value="Metallophos"/>
    <property type="match status" value="1"/>
</dbReference>
<protein>
    <recommendedName>
        <fullName evidence="4">Purple acid phosphatase</fullName>
        <ecNumber evidence="4">3.1.3.2</ecNumber>
    </recommendedName>
</protein>
<dbReference type="AlphaFoldDB" id="A0A7S0KI90"/>
<feature type="domain" description="Purple acid phosphatase C-terminal" evidence="6">
    <location>
        <begin position="458"/>
        <end position="538"/>
    </location>
</feature>
<dbReference type="PANTHER" id="PTHR45867:SF10">
    <property type="entry name" value="PURPLE ACID PHOSPHATASE"/>
    <property type="match status" value="1"/>
</dbReference>
<dbReference type="InterPro" id="IPR015914">
    <property type="entry name" value="PAPs_N"/>
</dbReference>
<evidence type="ECO:0000256" key="3">
    <source>
        <dbReference type="ARBA" id="ARBA00023180"/>
    </source>
</evidence>
<dbReference type="InterPro" id="IPR029052">
    <property type="entry name" value="Metallo-depent_PP-like"/>
</dbReference>
<dbReference type="InterPro" id="IPR025733">
    <property type="entry name" value="PAPs_C"/>
</dbReference>